<evidence type="ECO:0000256" key="1">
    <source>
        <dbReference type="ARBA" id="ARBA00022801"/>
    </source>
</evidence>
<dbReference type="InterPro" id="IPR029058">
    <property type="entry name" value="AB_hydrolase_fold"/>
</dbReference>
<gene>
    <name evidence="3" type="ORF">ESB04_12195</name>
</gene>
<reference evidence="3 4" key="1">
    <citation type="submission" date="2019-01" db="EMBL/GenBank/DDBJ databases">
        <title>Cytophagaceae bacterium strain CAR-16.</title>
        <authorList>
            <person name="Chen W.-M."/>
        </authorList>
    </citation>
    <scope>NUCLEOTIDE SEQUENCE [LARGE SCALE GENOMIC DNA]</scope>
    <source>
        <strain evidence="3 4">CAR-16</strain>
    </source>
</reference>
<accession>A0A4Q1BX75</accession>
<proteinExistence type="predicted"/>
<evidence type="ECO:0000259" key="2">
    <source>
        <dbReference type="Pfam" id="PF20434"/>
    </source>
</evidence>
<dbReference type="Pfam" id="PF20434">
    <property type="entry name" value="BD-FAE"/>
    <property type="match status" value="1"/>
</dbReference>
<sequence>MLSSIPMKKNHIRILFYLIAWVFFTSSPSFGNTGLDSASYKSILNLSYGNAAEERNLLDIFLPNKPHPQTRMLVFIHGGYWTKGSKNQLPKALIQLLAGKKGYAIASVNYRLVKNDQNRYPVQLEDLTQALQFLNQKADSLGYIKGEFGLLGASAGAYLALMYAYTADPKKEIKTVIDIVGPTDFTDPLVRGKNEEADRTITNFLGVADPNAPLAREASPLYRVTTKSAVPTIIFHGENDEVVHVQQAKNLYDKLNQLGAKTQLELYPNETHEMKKSLFSVFLKLGAWLDQVYPSTAN</sequence>
<protein>
    <submittedName>
        <fullName evidence="3">Alpha/beta hydrolase</fullName>
    </submittedName>
</protein>
<evidence type="ECO:0000313" key="3">
    <source>
        <dbReference type="EMBL" id="RXK46578.1"/>
    </source>
</evidence>
<dbReference type="OrthoDB" id="9777975at2"/>
<dbReference type="Proteomes" id="UP000289455">
    <property type="component" value="Unassembled WGS sequence"/>
</dbReference>
<keyword evidence="1 3" id="KW-0378">Hydrolase</keyword>
<comment type="caution">
    <text evidence="3">The sequence shown here is derived from an EMBL/GenBank/DDBJ whole genome shotgun (WGS) entry which is preliminary data.</text>
</comment>
<organism evidence="3 4">
    <name type="scientific">Aquirufa rosea</name>
    <dbReference type="NCBI Taxonomy" id="2509241"/>
    <lineage>
        <taxon>Bacteria</taxon>
        <taxon>Pseudomonadati</taxon>
        <taxon>Bacteroidota</taxon>
        <taxon>Cytophagia</taxon>
        <taxon>Cytophagales</taxon>
        <taxon>Flectobacillaceae</taxon>
        <taxon>Aquirufa</taxon>
    </lineage>
</organism>
<evidence type="ECO:0000313" key="4">
    <source>
        <dbReference type="Proteomes" id="UP000289455"/>
    </source>
</evidence>
<name>A0A4Q1BX75_9BACT</name>
<dbReference type="PANTHER" id="PTHR48081">
    <property type="entry name" value="AB HYDROLASE SUPERFAMILY PROTEIN C4A8.06C"/>
    <property type="match status" value="1"/>
</dbReference>
<dbReference type="InterPro" id="IPR050300">
    <property type="entry name" value="GDXG_lipolytic_enzyme"/>
</dbReference>
<dbReference type="Gene3D" id="3.40.50.1820">
    <property type="entry name" value="alpha/beta hydrolase"/>
    <property type="match status" value="1"/>
</dbReference>
<feature type="domain" description="BD-FAE-like" evidence="2">
    <location>
        <begin position="58"/>
        <end position="255"/>
    </location>
</feature>
<dbReference type="SUPFAM" id="SSF53474">
    <property type="entry name" value="alpha/beta-Hydrolases"/>
    <property type="match status" value="1"/>
</dbReference>
<dbReference type="AlphaFoldDB" id="A0A4Q1BX75"/>
<dbReference type="GO" id="GO:0016787">
    <property type="term" value="F:hydrolase activity"/>
    <property type="evidence" value="ECO:0007669"/>
    <property type="project" value="UniProtKB-KW"/>
</dbReference>
<dbReference type="InterPro" id="IPR049492">
    <property type="entry name" value="BD-FAE-like_dom"/>
</dbReference>
<keyword evidence="4" id="KW-1185">Reference proteome</keyword>
<dbReference type="EMBL" id="SDHY01000009">
    <property type="protein sequence ID" value="RXK46578.1"/>
    <property type="molecule type" value="Genomic_DNA"/>
</dbReference>